<name>A0A178UPH5_ARATH</name>
<evidence type="ECO:0000313" key="3">
    <source>
        <dbReference type="Proteomes" id="UP000078284"/>
    </source>
</evidence>
<dbReference type="InterPro" id="IPR002156">
    <property type="entry name" value="RNaseH_domain"/>
</dbReference>
<organism evidence="2 3">
    <name type="scientific">Arabidopsis thaliana</name>
    <name type="common">Mouse-ear cress</name>
    <dbReference type="NCBI Taxonomy" id="3702"/>
    <lineage>
        <taxon>Eukaryota</taxon>
        <taxon>Viridiplantae</taxon>
        <taxon>Streptophyta</taxon>
        <taxon>Embryophyta</taxon>
        <taxon>Tracheophyta</taxon>
        <taxon>Spermatophyta</taxon>
        <taxon>Magnoliopsida</taxon>
        <taxon>eudicotyledons</taxon>
        <taxon>Gunneridae</taxon>
        <taxon>Pentapetalae</taxon>
        <taxon>rosids</taxon>
        <taxon>malvids</taxon>
        <taxon>Brassicales</taxon>
        <taxon>Brassicaceae</taxon>
        <taxon>Camelineae</taxon>
        <taxon>Arabidopsis</taxon>
    </lineage>
</organism>
<sequence length="82" mass="9231">MATLAAVRVAVESALQNLFFTSDSMNSVQTLNLKIHQKELHEILHDILLLSSNFTVCTFNFIRRALNRQADFLAKNALLSVL</sequence>
<gene>
    <name evidence="2" type="ordered locus">AXX17_At5g34210</name>
</gene>
<dbReference type="SUPFAM" id="SSF53098">
    <property type="entry name" value="Ribonuclease H-like"/>
    <property type="match status" value="1"/>
</dbReference>
<dbReference type="InterPro" id="IPR036397">
    <property type="entry name" value="RNaseH_sf"/>
</dbReference>
<dbReference type="Gene3D" id="3.30.420.10">
    <property type="entry name" value="Ribonuclease H-like superfamily/Ribonuclease H"/>
    <property type="match status" value="1"/>
</dbReference>
<dbReference type="Proteomes" id="UP000078284">
    <property type="component" value="Chromosome 5"/>
</dbReference>
<accession>A0A178UPH5</accession>
<protein>
    <recommendedName>
        <fullName evidence="1">RNase H type-1 domain-containing protein</fullName>
    </recommendedName>
</protein>
<comment type="caution">
    <text evidence="2">The sequence shown here is derived from an EMBL/GenBank/DDBJ whole genome shotgun (WGS) entry which is preliminary data.</text>
</comment>
<dbReference type="EMBL" id="LUHQ01000005">
    <property type="protein sequence ID" value="OAO95024.1"/>
    <property type="molecule type" value="Genomic_DNA"/>
</dbReference>
<evidence type="ECO:0000313" key="2">
    <source>
        <dbReference type="EMBL" id="OAO95024.1"/>
    </source>
</evidence>
<dbReference type="InterPro" id="IPR044730">
    <property type="entry name" value="RNase_H-like_dom_plant"/>
</dbReference>
<dbReference type="Pfam" id="PF13456">
    <property type="entry name" value="RVT_3"/>
    <property type="match status" value="1"/>
</dbReference>
<reference evidence="3" key="1">
    <citation type="journal article" date="2016" name="Proc. Natl. Acad. Sci. U.S.A.">
        <title>Chromosome-level assembly of Arabidopsis thaliana Ler reveals the extent of translocation and inversion polymorphisms.</title>
        <authorList>
            <person name="Zapata L."/>
            <person name="Ding J."/>
            <person name="Willing E.M."/>
            <person name="Hartwig B."/>
            <person name="Bezdan D."/>
            <person name="Jiao W.B."/>
            <person name="Patel V."/>
            <person name="Velikkakam James G."/>
            <person name="Koornneef M."/>
            <person name="Ossowski S."/>
            <person name="Schneeberger K."/>
        </authorList>
    </citation>
    <scope>NUCLEOTIDE SEQUENCE [LARGE SCALE GENOMIC DNA]</scope>
    <source>
        <strain evidence="3">cv. Landsberg erecta</strain>
    </source>
</reference>
<dbReference type="CDD" id="cd06222">
    <property type="entry name" value="RNase_H_like"/>
    <property type="match status" value="1"/>
</dbReference>
<dbReference type="GO" id="GO:0003676">
    <property type="term" value="F:nucleic acid binding"/>
    <property type="evidence" value="ECO:0007669"/>
    <property type="project" value="InterPro"/>
</dbReference>
<proteinExistence type="predicted"/>
<evidence type="ECO:0000259" key="1">
    <source>
        <dbReference type="Pfam" id="PF13456"/>
    </source>
</evidence>
<dbReference type="GO" id="GO:0004523">
    <property type="term" value="F:RNA-DNA hybrid ribonuclease activity"/>
    <property type="evidence" value="ECO:0007669"/>
    <property type="project" value="InterPro"/>
</dbReference>
<feature type="domain" description="RNase H type-1" evidence="1">
    <location>
        <begin position="2"/>
        <end position="77"/>
    </location>
</feature>
<dbReference type="InterPro" id="IPR012337">
    <property type="entry name" value="RNaseH-like_sf"/>
</dbReference>
<dbReference type="AlphaFoldDB" id="A0A178UPH5"/>